<sequence>MRMLLFCVGHYIIVSCIECRIPLEITNVVDTNLLALWASCMICPYLYSLVEQLRLHTAIQIHMLASAAGNGG</sequence>
<name>A0A0M9AAY3_9HYME</name>
<proteinExistence type="predicted"/>
<dbReference type="PROSITE" id="PS51257">
    <property type="entry name" value="PROKAR_LIPOPROTEIN"/>
    <property type="match status" value="1"/>
</dbReference>
<evidence type="ECO:0000313" key="1">
    <source>
        <dbReference type="EMBL" id="KOX80825.1"/>
    </source>
</evidence>
<accession>A0A0M9AAY3</accession>
<dbReference type="AlphaFoldDB" id="A0A0M9AAY3"/>
<organism evidence="1 2">
    <name type="scientific">Melipona quadrifasciata</name>
    <dbReference type="NCBI Taxonomy" id="166423"/>
    <lineage>
        <taxon>Eukaryota</taxon>
        <taxon>Metazoa</taxon>
        <taxon>Ecdysozoa</taxon>
        <taxon>Arthropoda</taxon>
        <taxon>Hexapoda</taxon>
        <taxon>Insecta</taxon>
        <taxon>Pterygota</taxon>
        <taxon>Neoptera</taxon>
        <taxon>Endopterygota</taxon>
        <taxon>Hymenoptera</taxon>
        <taxon>Apocrita</taxon>
        <taxon>Aculeata</taxon>
        <taxon>Apoidea</taxon>
        <taxon>Anthophila</taxon>
        <taxon>Apidae</taxon>
        <taxon>Melipona</taxon>
    </lineage>
</organism>
<dbReference type="EMBL" id="KQ435696">
    <property type="protein sequence ID" value="KOX80825.1"/>
    <property type="molecule type" value="Genomic_DNA"/>
</dbReference>
<gene>
    <name evidence="1" type="ORF">WN51_04690</name>
</gene>
<evidence type="ECO:0000313" key="2">
    <source>
        <dbReference type="Proteomes" id="UP000053105"/>
    </source>
</evidence>
<keyword evidence="2" id="KW-1185">Reference proteome</keyword>
<dbReference type="Proteomes" id="UP000053105">
    <property type="component" value="Unassembled WGS sequence"/>
</dbReference>
<reference evidence="1 2" key="1">
    <citation type="submission" date="2015-07" db="EMBL/GenBank/DDBJ databases">
        <title>The genome of Melipona quadrifasciata.</title>
        <authorList>
            <person name="Pan H."/>
            <person name="Kapheim K."/>
        </authorList>
    </citation>
    <scope>NUCLEOTIDE SEQUENCE [LARGE SCALE GENOMIC DNA]</scope>
    <source>
        <strain evidence="1">0111107301</strain>
        <tissue evidence="1">Whole body</tissue>
    </source>
</reference>
<protein>
    <submittedName>
        <fullName evidence="1">Uncharacterized protein</fullName>
    </submittedName>
</protein>